<name>A0ABT4SGB6_9ACTN</name>
<keyword evidence="2" id="KW-1185">Reference proteome</keyword>
<evidence type="ECO:0000313" key="2">
    <source>
        <dbReference type="Proteomes" id="UP001144036"/>
    </source>
</evidence>
<dbReference type="EMBL" id="JAPNNL010000096">
    <property type="protein sequence ID" value="MDA0636184.1"/>
    <property type="molecule type" value="Genomic_DNA"/>
</dbReference>
<gene>
    <name evidence="1" type="ORF">OUY22_22405</name>
</gene>
<proteinExistence type="predicted"/>
<sequence>MMAKLYERWLLTMWQGDFSLAHDLVTPGFIGHWPDMDVRGPDQLIETLRQGHEPFDDVTITLDVGPIVEGDHVAARWTFAGAYRGGLPGATAAPGTRIAFSGHDLLRAEGDRFAEYWIISDVPSLSRQLGTG</sequence>
<dbReference type="Proteomes" id="UP001144036">
    <property type="component" value="Unassembled WGS sequence"/>
</dbReference>
<dbReference type="SUPFAM" id="SSF54427">
    <property type="entry name" value="NTF2-like"/>
    <property type="match status" value="1"/>
</dbReference>
<reference evidence="1" key="1">
    <citation type="submission" date="2022-11" db="EMBL/GenBank/DDBJ databases">
        <title>Nonomuraea corallina sp. nov., a new species of the genus Nonomuraea isolated from sea side sediment in Thai sea.</title>
        <authorList>
            <person name="Ngamcharungchit C."/>
            <person name="Matsumoto A."/>
            <person name="Suriyachadkun C."/>
            <person name="Panbangred W."/>
            <person name="Inahashi Y."/>
            <person name="Intra B."/>
        </authorList>
    </citation>
    <scope>NUCLEOTIDE SEQUENCE</scope>
    <source>
        <strain evidence="1">MCN248</strain>
    </source>
</reference>
<dbReference type="InterPro" id="IPR009959">
    <property type="entry name" value="Cyclase_SnoaL-like"/>
</dbReference>
<dbReference type="Gene3D" id="3.10.450.50">
    <property type="match status" value="1"/>
</dbReference>
<accession>A0ABT4SGB6</accession>
<protein>
    <submittedName>
        <fullName evidence="1">Ester cyclase</fullName>
    </submittedName>
</protein>
<evidence type="ECO:0000313" key="1">
    <source>
        <dbReference type="EMBL" id="MDA0636184.1"/>
    </source>
</evidence>
<organism evidence="1 2">
    <name type="scientific">Nonomuraea corallina</name>
    <dbReference type="NCBI Taxonomy" id="2989783"/>
    <lineage>
        <taxon>Bacteria</taxon>
        <taxon>Bacillati</taxon>
        <taxon>Actinomycetota</taxon>
        <taxon>Actinomycetes</taxon>
        <taxon>Streptosporangiales</taxon>
        <taxon>Streptosporangiaceae</taxon>
        <taxon>Nonomuraea</taxon>
    </lineage>
</organism>
<comment type="caution">
    <text evidence="1">The sequence shown here is derived from an EMBL/GenBank/DDBJ whole genome shotgun (WGS) entry which is preliminary data.</text>
</comment>
<dbReference type="RefSeq" id="WP_270157048.1">
    <property type="nucleotide sequence ID" value="NZ_JAPNNL010000096.1"/>
</dbReference>
<dbReference type="Pfam" id="PF07366">
    <property type="entry name" value="SnoaL"/>
    <property type="match status" value="1"/>
</dbReference>
<dbReference type="InterPro" id="IPR032710">
    <property type="entry name" value="NTF2-like_dom_sf"/>
</dbReference>